<dbReference type="InParanoid" id="E3NMR0"/>
<organism evidence="3">
    <name type="scientific">Caenorhabditis remanei</name>
    <name type="common">Caenorhabditis vulgaris</name>
    <dbReference type="NCBI Taxonomy" id="31234"/>
    <lineage>
        <taxon>Eukaryota</taxon>
        <taxon>Metazoa</taxon>
        <taxon>Ecdysozoa</taxon>
        <taxon>Nematoda</taxon>
        <taxon>Chromadorea</taxon>
        <taxon>Rhabditida</taxon>
        <taxon>Rhabditina</taxon>
        <taxon>Rhabditomorpha</taxon>
        <taxon>Rhabditoidea</taxon>
        <taxon>Rhabditidae</taxon>
        <taxon>Peloderinae</taxon>
        <taxon>Caenorhabditis</taxon>
    </lineage>
</organism>
<protein>
    <recommendedName>
        <fullName evidence="1">F-box domain-containing protein</fullName>
    </recommendedName>
</protein>
<dbReference type="PROSITE" id="PS50181">
    <property type="entry name" value="FBOX"/>
    <property type="match status" value="1"/>
</dbReference>
<dbReference type="AlphaFoldDB" id="E3NMR0"/>
<dbReference type="Pfam" id="PF07735">
    <property type="entry name" value="FBA_2"/>
    <property type="match status" value="1"/>
</dbReference>
<accession>E3NMR0</accession>
<feature type="domain" description="F-box" evidence="1">
    <location>
        <begin position="42"/>
        <end position="88"/>
    </location>
</feature>
<dbReference type="HOGENOM" id="CLU_028840_6_0_1"/>
<dbReference type="PANTHER" id="PTHR21503:SF52">
    <property type="entry name" value="F-BOX DOMAIN-CONTAINING PROTEIN"/>
    <property type="match status" value="1"/>
</dbReference>
<name>E3NMR0_CAERE</name>
<dbReference type="InterPro" id="IPR001810">
    <property type="entry name" value="F-box_dom"/>
</dbReference>
<sequence length="353" mass="40476">MLVVVSPRNAGTPPISDPLFTHLITPYRFSSFHPHLSLPMLPFPLLRLPRLVLCEVFKSLSIGEKIKLSFCSKKISTQIHIARLYSQKVIVDLDILSRKIEVHSENSREIFHIFNCSDTGTNIAPDWQPYRIEGRTVPVIFFLNSIQIFWKNNEEGFLSVTQHLLKMFQCKISIKITGLYQPIIFELFKFQLEFKALTIRPNGSKNQILLWNQIFSKLELVEDLIILHIVGSDVTPVFASWPQTIIIWSSAWFTLEYLLACPCTSILLEGSHFENKDLEVILRKWKTGGFPNLEYLCVYSQGITNNGTTIMGMNFMELNGKVIQTDDGSKKATIIIGSFSNSHRIEMFETPFE</sequence>
<reference evidence="2" key="1">
    <citation type="submission" date="2007-07" db="EMBL/GenBank/DDBJ databases">
        <title>PCAP assembly of the Caenorhabditis remanei genome.</title>
        <authorList>
            <consortium name="The Caenorhabditis remanei Sequencing Consortium"/>
            <person name="Wilson R.K."/>
        </authorList>
    </citation>
    <scope>NUCLEOTIDE SEQUENCE [LARGE SCALE GENOMIC DNA]</scope>
    <source>
        <strain evidence="2">PB4641</strain>
    </source>
</reference>
<evidence type="ECO:0000313" key="3">
    <source>
        <dbReference type="Proteomes" id="UP000008281"/>
    </source>
</evidence>
<dbReference type="eggNOG" id="ENOG502RT6G">
    <property type="taxonomic scope" value="Eukaryota"/>
</dbReference>
<dbReference type="PANTHER" id="PTHR21503">
    <property type="entry name" value="F-BOX-CONTAINING HYPOTHETICAL PROTEIN C.ELEGANS"/>
    <property type="match status" value="1"/>
</dbReference>
<dbReference type="EMBL" id="DS269095">
    <property type="protein sequence ID" value="EFP08661.1"/>
    <property type="molecule type" value="Genomic_DNA"/>
</dbReference>
<evidence type="ECO:0000259" key="1">
    <source>
        <dbReference type="PROSITE" id="PS50181"/>
    </source>
</evidence>
<evidence type="ECO:0000313" key="2">
    <source>
        <dbReference type="EMBL" id="EFP08661.1"/>
    </source>
</evidence>
<keyword evidence="3" id="KW-1185">Reference proteome</keyword>
<dbReference type="InterPro" id="IPR012885">
    <property type="entry name" value="F-box_Sdz-33"/>
</dbReference>
<dbReference type="STRING" id="31234.E3NMR0"/>
<dbReference type="Proteomes" id="UP000008281">
    <property type="component" value="Unassembled WGS sequence"/>
</dbReference>
<gene>
    <name evidence="2" type="ORF">CRE_30554</name>
</gene>
<proteinExistence type="predicted"/>
<dbReference type="Pfam" id="PF00646">
    <property type="entry name" value="F-box"/>
    <property type="match status" value="1"/>
</dbReference>